<comment type="pathway">
    <text evidence="5">Amino-acid biosynthesis; L-leucine biosynthesis; L-leucine from 3-methyl-2-oxobutanoate: step 4/4.</text>
</comment>
<dbReference type="Proteomes" id="UP000255110">
    <property type="component" value="Unassembled WGS sequence"/>
</dbReference>
<dbReference type="OrthoDB" id="9805628at2"/>
<gene>
    <name evidence="22" type="primary">ilvE</name>
    <name evidence="21" type="ORF">Lstg_1659</name>
    <name evidence="22" type="ORF">NCTC11991_00606</name>
</gene>
<comment type="catalytic activity">
    <reaction evidence="13">
        <text>L-isoleucine + 2-oxoglutarate = (S)-3-methyl-2-oxopentanoate + L-glutamate</text>
        <dbReference type="Rhea" id="RHEA:24801"/>
        <dbReference type="ChEBI" id="CHEBI:16810"/>
        <dbReference type="ChEBI" id="CHEBI:29985"/>
        <dbReference type="ChEBI" id="CHEBI:35146"/>
        <dbReference type="ChEBI" id="CHEBI:58045"/>
        <dbReference type="EC" id="2.6.1.42"/>
    </reaction>
</comment>
<evidence type="ECO:0000256" key="14">
    <source>
        <dbReference type="ARBA" id="ARBA00049229"/>
    </source>
</evidence>
<dbReference type="RefSeq" id="WP_058477221.1">
    <property type="nucleotide sequence ID" value="NZ_CAAAIO010000017.1"/>
</dbReference>
<dbReference type="AlphaFoldDB" id="A0A378L846"/>
<comment type="pathway">
    <text evidence="4">Amino-acid biosynthesis; L-valine biosynthesis; L-valine from pyruvate: step 4/4.</text>
</comment>
<evidence type="ECO:0000256" key="5">
    <source>
        <dbReference type="ARBA" id="ARBA00005072"/>
    </source>
</evidence>
<evidence type="ECO:0000256" key="6">
    <source>
        <dbReference type="ARBA" id="ARBA00009320"/>
    </source>
</evidence>
<evidence type="ECO:0000256" key="20">
    <source>
        <dbReference type="RuleBase" id="RU004516"/>
    </source>
</evidence>
<evidence type="ECO:0000256" key="8">
    <source>
        <dbReference type="ARBA" id="ARBA00022898"/>
    </source>
</evidence>
<dbReference type="InterPro" id="IPR043131">
    <property type="entry name" value="BCAT-like_N"/>
</dbReference>
<keyword evidence="22" id="KW-0032">Aminotransferase</keyword>
<evidence type="ECO:0000256" key="18">
    <source>
        <dbReference type="ARBA" id="ARBA00080135"/>
    </source>
</evidence>
<evidence type="ECO:0000313" key="23">
    <source>
        <dbReference type="Proteomes" id="UP000054820"/>
    </source>
</evidence>
<evidence type="ECO:0000256" key="17">
    <source>
        <dbReference type="ARBA" id="ARBA00069174"/>
    </source>
</evidence>
<dbReference type="InterPro" id="IPR036038">
    <property type="entry name" value="Aminotransferase-like"/>
</dbReference>
<dbReference type="Proteomes" id="UP000054820">
    <property type="component" value="Unassembled WGS sequence"/>
</dbReference>
<dbReference type="STRING" id="460.Lstg_1659"/>
<dbReference type="EC" id="2.6.1.42" evidence="7"/>
<name>A0A378L846_9GAMM</name>
<dbReference type="PROSITE" id="PS00770">
    <property type="entry name" value="AA_TRANSFER_CLASS_4"/>
    <property type="match status" value="1"/>
</dbReference>
<evidence type="ECO:0000256" key="15">
    <source>
        <dbReference type="ARBA" id="ARBA00049529"/>
    </source>
</evidence>
<comment type="function">
    <text evidence="2">Acts on leucine, isoleucine and valine.</text>
</comment>
<keyword evidence="8 20" id="KW-0663">Pyridoxal phosphate</keyword>
<comment type="pathway">
    <text evidence="3">Amino-acid biosynthesis; L-isoleucine biosynthesis; L-isoleucine from 2-oxobutanoate: step 4/4.</text>
</comment>
<dbReference type="EMBL" id="LNYZ01000013">
    <property type="protein sequence ID" value="KTD77302.1"/>
    <property type="molecule type" value="Genomic_DNA"/>
</dbReference>
<protein>
    <recommendedName>
        <fullName evidence="17">Aminodeoxychorismate lyase</fullName>
        <ecNumber evidence="7">2.6.1.42</ecNumber>
        <ecNumber evidence="11">4.1.3.38</ecNumber>
    </recommendedName>
    <alternativeName>
        <fullName evidence="18">4-amino-4-deoxychorismate lyase</fullName>
    </alternativeName>
</protein>
<dbReference type="Gene3D" id="3.20.10.10">
    <property type="entry name" value="D-amino Acid Aminotransferase, subunit A, domain 2"/>
    <property type="match status" value="1"/>
</dbReference>
<evidence type="ECO:0000256" key="19">
    <source>
        <dbReference type="RuleBase" id="RU004106"/>
    </source>
</evidence>
<evidence type="ECO:0000256" key="7">
    <source>
        <dbReference type="ARBA" id="ARBA00013053"/>
    </source>
</evidence>
<dbReference type="GO" id="GO:0046656">
    <property type="term" value="P:folic acid biosynthetic process"/>
    <property type="evidence" value="ECO:0007669"/>
    <property type="project" value="UniProtKB-KW"/>
</dbReference>
<dbReference type="PANTHER" id="PTHR42743">
    <property type="entry name" value="AMINO-ACID AMINOTRANSFERASE"/>
    <property type="match status" value="1"/>
</dbReference>
<keyword evidence="9" id="KW-0289">Folate biosynthesis</keyword>
<comment type="cofactor">
    <cofactor evidence="1 20">
        <name>pyridoxal 5'-phosphate</name>
        <dbReference type="ChEBI" id="CHEBI:597326"/>
    </cofactor>
</comment>
<evidence type="ECO:0000256" key="9">
    <source>
        <dbReference type="ARBA" id="ARBA00022909"/>
    </source>
</evidence>
<comment type="catalytic activity">
    <reaction evidence="12">
        <text>L-valine + 2-oxoglutarate = 3-methyl-2-oxobutanoate + L-glutamate</text>
        <dbReference type="Rhea" id="RHEA:24813"/>
        <dbReference type="ChEBI" id="CHEBI:11851"/>
        <dbReference type="ChEBI" id="CHEBI:16810"/>
        <dbReference type="ChEBI" id="CHEBI:29985"/>
        <dbReference type="ChEBI" id="CHEBI:57762"/>
        <dbReference type="EC" id="2.6.1.42"/>
    </reaction>
</comment>
<dbReference type="Gene3D" id="3.30.470.10">
    <property type="match status" value="1"/>
</dbReference>
<reference evidence="21 23" key="1">
    <citation type="submission" date="2015-11" db="EMBL/GenBank/DDBJ databases">
        <title>Genomic analysis of 38 Legionella species identifies large and diverse effector repertoires.</title>
        <authorList>
            <person name="Burstein D."/>
            <person name="Amaro F."/>
            <person name="Zusman T."/>
            <person name="Lifshitz Z."/>
            <person name="Cohen O."/>
            <person name="Gilbert J.A."/>
            <person name="Pupko T."/>
            <person name="Shuman H.A."/>
            <person name="Segal G."/>
        </authorList>
    </citation>
    <scope>NUCLEOTIDE SEQUENCE [LARGE SCALE GENOMIC DNA]</scope>
    <source>
        <strain evidence="21 23">SC-18-C9</strain>
    </source>
</reference>
<organism evidence="22 24">
    <name type="scientific">Legionella steigerwaltii</name>
    <dbReference type="NCBI Taxonomy" id="460"/>
    <lineage>
        <taxon>Bacteria</taxon>
        <taxon>Pseudomonadati</taxon>
        <taxon>Pseudomonadota</taxon>
        <taxon>Gammaproteobacteria</taxon>
        <taxon>Legionellales</taxon>
        <taxon>Legionellaceae</taxon>
        <taxon>Legionella</taxon>
    </lineage>
</organism>
<dbReference type="SUPFAM" id="SSF56752">
    <property type="entry name" value="D-aminoacid aminotransferase-like PLP-dependent enzymes"/>
    <property type="match status" value="1"/>
</dbReference>
<dbReference type="FunFam" id="3.20.10.10:FF:000002">
    <property type="entry name" value="D-alanine aminotransferase"/>
    <property type="match status" value="1"/>
</dbReference>
<dbReference type="GO" id="GO:0004084">
    <property type="term" value="F:branched-chain-amino-acid transaminase activity"/>
    <property type="evidence" value="ECO:0007669"/>
    <property type="project" value="UniProtKB-EC"/>
</dbReference>
<dbReference type="Pfam" id="PF01063">
    <property type="entry name" value="Aminotran_4"/>
    <property type="match status" value="1"/>
</dbReference>
<comment type="pathway">
    <text evidence="10">Cofactor biosynthesis; tetrahydrofolate biosynthesis; 4-aminobenzoate from chorismate: step 2/2.</text>
</comment>
<dbReference type="InterPro" id="IPR043132">
    <property type="entry name" value="BCAT-like_C"/>
</dbReference>
<comment type="catalytic activity">
    <reaction evidence="14">
        <text>L-leucine + 2-oxoglutarate = 4-methyl-2-oxopentanoate + L-glutamate</text>
        <dbReference type="Rhea" id="RHEA:18321"/>
        <dbReference type="ChEBI" id="CHEBI:16810"/>
        <dbReference type="ChEBI" id="CHEBI:17865"/>
        <dbReference type="ChEBI" id="CHEBI:29985"/>
        <dbReference type="ChEBI" id="CHEBI:57427"/>
        <dbReference type="EC" id="2.6.1.42"/>
    </reaction>
</comment>
<evidence type="ECO:0000256" key="16">
    <source>
        <dbReference type="ARBA" id="ARBA00054027"/>
    </source>
</evidence>
<reference evidence="22 24" key="2">
    <citation type="submission" date="2018-06" db="EMBL/GenBank/DDBJ databases">
        <authorList>
            <consortium name="Pathogen Informatics"/>
            <person name="Doyle S."/>
        </authorList>
    </citation>
    <scope>NUCLEOTIDE SEQUENCE [LARGE SCALE GENOMIC DNA]</scope>
    <source>
        <strain evidence="22 24">NCTC11991</strain>
    </source>
</reference>
<evidence type="ECO:0000313" key="22">
    <source>
        <dbReference type="EMBL" id="STY22028.1"/>
    </source>
</evidence>
<evidence type="ECO:0000256" key="11">
    <source>
        <dbReference type="ARBA" id="ARBA00035676"/>
    </source>
</evidence>
<evidence type="ECO:0000256" key="13">
    <source>
        <dbReference type="ARBA" id="ARBA00048798"/>
    </source>
</evidence>
<comment type="catalytic activity">
    <reaction evidence="15">
        <text>4-amino-4-deoxychorismate = 4-aminobenzoate + pyruvate + H(+)</text>
        <dbReference type="Rhea" id="RHEA:16201"/>
        <dbReference type="ChEBI" id="CHEBI:15361"/>
        <dbReference type="ChEBI" id="CHEBI:15378"/>
        <dbReference type="ChEBI" id="CHEBI:17836"/>
        <dbReference type="ChEBI" id="CHEBI:58406"/>
        <dbReference type="EC" id="4.1.3.38"/>
    </reaction>
</comment>
<evidence type="ECO:0000256" key="12">
    <source>
        <dbReference type="ARBA" id="ARBA00048212"/>
    </source>
</evidence>
<dbReference type="GO" id="GO:0008652">
    <property type="term" value="P:amino acid biosynthetic process"/>
    <property type="evidence" value="ECO:0007669"/>
    <property type="project" value="UniProtKB-ARBA"/>
</dbReference>
<dbReference type="InterPro" id="IPR050571">
    <property type="entry name" value="Class-IV_PLP-Dep_Aminotrnsfr"/>
</dbReference>
<evidence type="ECO:0000256" key="2">
    <source>
        <dbReference type="ARBA" id="ARBA00003109"/>
    </source>
</evidence>
<proteinExistence type="inferred from homology"/>
<comment type="function">
    <text evidence="16">Involved in the biosynthesis of p-aminobenzoate (PABA), a precursor of tetrahydrofolate. Converts 4-amino-4-deoxychorismate into 4-aminobenzoate (PABA) and pyruvate.</text>
</comment>
<dbReference type="PANTHER" id="PTHR42743:SF11">
    <property type="entry name" value="AMINODEOXYCHORISMATE LYASE"/>
    <property type="match status" value="1"/>
</dbReference>
<accession>A0A378L846</accession>
<dbReference type="EMBL" id="UGOY01000001">
    <property type="protein sequence ID" value="STY22028.1"/>
    <property type="molecule type" value="Genomic_DNA"/>
</dbReference>
<evidence type="ECO:0000256" key="4">
    <source>
        <dbReference type="ARBA" id="ARBA00004931"/>
    </source>
</evidence>
<evidence type="ECO:0000256" key="10">
    <source>
        <dbReference type="ARBA" id="ARBA00035633"/>
    </source>
</evidence>
<keyword evidence="23" id="KW-1185">Reference proteome</keyword>
<comment type="similarity">
    <text evidence="6 19">Belongs to the class-IV pyridoxal-phosphate-dependent aminotransferase family.</text>
</comment>
<dbReference type="EC" id="4.1.3.38" evidence="11"/>
<dbReference type="GO" id="GO:0008696">
    <property type="term" value="F:4-amino-4-deoxychorismate lyase activity"/>
    <property type="evidence" value="ECO:0007669"/>
    <property type="project" value="UniProtKB-EC"/>
</dbReference>
<keyword evidence="22" id="KW-0456">Lyase</keyword>
<keyword evidence="22" id="KW-0808">Transferase</keyword>
<evidence type="ECO:0000313" key="21">
    <source>
        <dbReference type="EMBL" id="KTD77302.1"/>
    </source>
</evidence>
<evidence type="ECO:0000256" key="3">
    <source>
        <dbReference type="ARBA" id="ARBA00004824"/>
    </source>
</evidence>
<sequence>MIRTRVLKEGESSFAFPIDDRIFLGEALFETLKVEDSEPCCAYLHWQRLSDSAQKLGIPFDLSFEQWLEHLLHKIKRDNLYHGGIKAILSGGSAPRGLVAQGKISQLIFQTFNYTVETHPLRLVSASWLRDGNNPIYQVKSVNYLEAILARRQAISLGADDALFFNLQHHATETTCANLFLIHDKCLLTPPISDGVLPGITRSRLLQLSKQQGLSCIESSLTKTMLKNADALFVTNSLQGIRPILSLDDIVFAVEHPLINQLSASLSI</sequence>
<evidence type="ECO:0000313" key="24">
    <source>
        <dbReference type="Proteomes" id="UP000255110"/>
    </source>
</evidence>
<dbReference type="InterPro" id="IPR018300">
    <property type="entry name" value="Aminotrans_IV_CS"/>
</dbReference>
<evidence type="ECO:0000256" key="1">
    <source>
        <dbReference type="ARBA" id="ARBA00001933"/>
    </source>
</evidence>
<dbReference type="InterPro" id="IPR001544">
    <property type="entry name" value="Aminotrans_IV"/>
</dbReference>